<dbReference type="InterPro" id="IPR006750">
    <property type="entry name" value="YdcZ"/>
</dbReference>
<evidence type="ECO:0000256" key="1">
    <source>
        <dbReference type="SAM" id="Phobius"/>
    </source>
</evidence>
<organism evidence="2 3">
    <name type="scientific">Polymorphospora rubra</name>
    <dbReference type="NCBI Taxonomy" id="338584"/>
    <lineage>
        <taxon>Bacteria</taxon>
        <taxon>Bacillati</taxon>
        <taxon>Actinomycetota</taxon>
        <taxon>Actinomycetes</taxon>
        <taxon>Micromonosporales</taxon>
        <taxon>Micromonosporaceae</taxon>
        <taxon>Polymorphospora</taxon>
    </lineage>
</organism>
<gene>
    <name evidence="2" type="ORF">Prubr_34360</name>
</gene>
<dbReference type="EMBL" id="AP023359">
    <property type="protein sequence ID" value="BCJ66415.1"/>
    <property type="molecule type" value="Genomic_DNA"/>
</dbReference>
<feature type="transmembrane region" description="Helical" evidence="1">
    <location>
        <begin position="20"/>
        <end position="39"/>
    </location>
</feature>
<dbReference type="PANTHER" id="PTHR34821">
    <property type="entry name" value="INNER MEMBRANE PROTEIN YDCZ"/>
    <property type="match status" value="1"/>
</dbReference>
<keyword evidence="1" id="KW-1133">Transmembrane helix</keyword>
<dbReference type="RefSeq" id="WP_212826522.1">
    <property type="nucleotide sequence ID" value="NZ_AP023359.1"/>
</dbReference>
<dbReference type="KEGG" id="pry:Prubr_34360"/>
<feature type="transmembrane region" description="Helical" evidence="1">
    <location>
        <begin position="149"/>
        <end position="168"/>
    </location>
</feature>
<dbReference type="Proteomes" id="UP000680866">
    <property type="component" value="Chromosome"/>
</dbReference>
<reference evidence="2" key="1">
    <citation type="submission" date="2020-08" db="EMBL/GenBank/DDBJ databases">
        <title>Whole genome shotgun sequence of Polymorphospora rubra NBRC 101157.</title>
        <authorList>
            <person name="Komaki H."/>
            <person name="Tamura T."/>
        </authorList>
    </citation>
    <scope>NUCLEOTIDE SEQUENCE</scope>
    <source>
        <strain evidence="2">NBRC 101157</strain>
    </source>
</reference>
<feature type="transmembrane region" description="Helical" evidence="1">
    <location>
        <begin position="177"/>
        <end position="196"/>
    </location>
</feature>
<evidence type="ECO:0000313" key="3">
    <source>
        <dbReference type="Proteomes" id="UP000680866"/>
    </source>
</evidence>
<dbReference type="Pfam" id="PF04657">
    <property type="entry name" value="DMT_YdcZ"/>
    <property type="match status" value="2"/>
</dbReference>
<name>A0A810N4K6_9ACTN</name>
<dbReference type="AlphaFoldDB" id="A0A810N4K6"/>
<feature type="transmembrane region" description="Helical" evidence="1">
    <location>
        <begin position="208"/>
        <end position="233"/>
    </location>
</feature>
<feature type="transmembrane region" description="Helical" evidence="1">
    <location>
        <begin position="304"/>
        <end position="323"/>
    </location>
</feature>
<feature type="transmembrane region" description="Helical" evidence="1">
    <location>
        <begin position="51"/>
        <end position="75"/>
    </location>
</feature>
<keyword evidence="1" id="KW-0812">Transmembrane</keyword>
<feature type="transmembrane region" description="Helical" evidence="1">
    <location>
        <begin position="96"/>
        <end position="129"/>
    </location>
</feature>
<sequence length="330" mass="33005">MTATEPGTAPTPTVPSSRRAVGVAFGVVAGVALAAQSRVNGELGVRLHDGIAAAVVSFGSGLLILAVLTATVPAARRGMRTLRTALRDGGLRPWQCLGGVCGAFLVATQGLTVATLGVAVFIVAVVAGQSTSSLAVDRAGFGPAGRQPVTASRLAGAVLTVLAVLLAVSDRLGSPSTLALALLPALAGMGIAWQQAVNGHVKIASGSAIAASFVNFVTGTAALLFAFVVVVAVRGWPDGQWPTEPWLYTGGVIGTFFIAVAAVVVQYTGVLLLSLSMIAGQVGGALLFDVLVPPPTGRPGVTTIVGAALTLVAVLVAAGIRGLRPRRRAG</sequence>
<dbReference type="GO" id="GO:0005886">
    <property type="term" value="C:plasma membrane"/>
    <property type="evidence" value="ECO:0007669"/>
    <property type="project" value="TreeGrafter"/>
</dbReference>
<feature type="transmembrane region" description="Helical" evidence="1">
    <location>
        <begin position="245"/>
        <end position="265"/>
    </location>
</feature>
<evidence type="ECO:0000313" key="2">
    <source>
        <dbReference type="EMBL" id="BCJ66415.1"/>
    </source>
</evidence>
<keyword evidence="3" id="KW-1185">Reference proteome</keyword>
<keyword evidence="1" id="KW-0472">Membrane</keyword>
<feature type="transmembrane region" description="Helical" evidence="1">
    <location>
        <begin position="271"/>
        <end position="292"/>
    </location>
</feature>
<accession>A0A810N4K6</accession>
<protein>
    <submittedName>
        <fullName evidence="2">Membrane protein</fullName>
    </submittedName>
</protein>
<proteinExistence type="predicted"/>
<dbReference type="PANTHER" id="PTHR34821:SF2">
    <property type="entry name" value="INNER MEMBRANE PROTEIN YDCZ"/>
    <property type="match status" value="1"/>
</dbReference>